<dbReference type="OrthoDB" id="354617at2759"/>
<accession>U6GUV6</accession>
<feature type="non-terminal residue" evidence="1">
    <location>
        <position position="130"/>
    </location>
</feature>
<dbReference type="VEuPathDB" id="ToxoDB:EAH_00068200"/>
<evidence type="ECO:0000313" key="2">
    <source>
        <dbReference type="Proteomes" id="UP000018050"/>
    </source>
</evidence>
<dbReference type="GeneID" id="25274888"/>
<dbReference type="Proteomes" id="UP000018050">
    <property type="component" value="Unassembled WGS sequence"/>
</dbReference>
<proteinExistence type="predicted"/>
<reference evidence="1" key="1">
    <citation type="submission" date="2013-10" db="EMBL/GenBank/DDBJ databases">
        <title>Genomic analysis of the causative agents of coccidiosis in chickens.</title>
        <authorList>
            <person name="Reid A.J."/>
            <person name="Blake D."/>
            <person name="Billington K."/>
            <person name="Browne H."/>
            <person name="Dunn M."/>
            <person name="Hung S."/>
            <person name="Kawahara F."/>
            <person name="Miranda-Saavedra D."/>
            <person name="Mourier T."/>
            <person name="Nagra H."/>
            <person name="Otto T.D."/>
            <person name="Rawlings N."/>
            <person name="Sanchez A."/>
            <person name="Sanders M."/>
            <person name="Subramaniam C."/>
            <person name="Tay Y."/>
            <person name="Dear P."/>
            <person name="Doerig C."/>
            <person name="Gruber A."/>
            <person name="Parkinson J."/>
            <person name="Shirley M."/>
            <person name="Wan K.L."/>
            <person name="Berriman M."/>
            <person name="Tomley F."/>
            <person name="Pain A."/>
        </authorList>
    </citation>
    <scope>NUCLEOTIDE SEQUENCE</scope>
    <source>
        <strain evidence="1">Houghton</strain>
    </source>
</reference>
<organism evidence="1 2">
    <name type="scientific">Eimeria acervulina</name>
    <name type="common">Coccidian parasite</name>
    <dbReference type="NCBI Taxonomy" id="5801"/>
    <lineage>
        <taxon>Eukaryota</taxon>
        <taxon>Sar</taxon>
        <taxon>Alveolata</taxon>
        <taxon>Apicomplexa</taxon>
        <taxon>Conoidasida</taxon>
        <taxon>Coccidia</taxon>
        <taxon>Eucoccidiorida</taxon>
        <taxon>Eimeriorina</taxon>
        <taxon>Eimeriidae</taxon>
        <taxon>Eimeria</taxon>
    </lineage>
</organism>
<dbReference type="EMBL" id="HG673079">
    <property type="protein sequence ID" value="CDI83053.1"/>
    <property type="molecule type" value="Genomic_DNA"/>
</dbReference>
<dbReference type="RefSeq" id="XP_013247759.1">
    <property type="nucleotide sequence ID" value="XM_013392305.1"/>
</dbReference>
<dbReference type="AlphaFoldDB" id="U6GUV6"/>
<evidence type="ECO:0000313" key="1">
    <source>
        <dbReference type="EMBL" id="CDI83053.1"/>
    </source>
</evidence>
<reference evidence="1" key="2">
    <citation type="submission" date="2013-10" db="EMBL/GenBank/DDBJ databases">
        <authorList>
            <person name="Aslett M."/>
        </authorList>
    </citation>
    <scope>NUCLEOTIDE SEQUENCE</scope>
    <source>
        <strain evidence="1">Houghton</strain>
    </source>
</reference>
<dbReference type="SUPFAM" id="SSF116907">
    <property type="entry name" value="Hook domain"/>
    <property type="match status" value="1"/>
</dbReference>
<keyword evidence="2" id="KW-1185">Reference proteome</keyword>
<protein>
    <submittedName>
        <fullName evidence="1">Uncharacterized protein</fullName>
    </submittedName>
</protein>
<sequence>MLYYMNEFLSNKFQADFDVLKEHLDELLNGNPSLVMKLYEFILLISVQGDSQEIVSKFMQLGDASQTVIQKVIQFYADDDDSNTFSEVAVLSKNWGSSLNTPKEEREDEGGPLAQRLQAQLAAAKQQLAA</sequence>
<gene>
    <name evidence="1" type="ORF">EAH_00068200</name>
</gene>
<name>U6GUV6_EIMAC</name>